<dbReference type="RefSeq" id="WP_344650985.1">
    <property type="nucleotide sequence ID" value="NZ_BAAAGX010000017.1"/>
</dbReference>
<feature type="transmembrane region" description="Helical" evidence="2">
    <location>
        <begin position="43"/>
        <end position="63"/>
    </location>
</feature>
<evidence type="ECO:0000256" key="1">
    <source>
        <dbReference type="SAM" id="MobiDB-lite"/>
    </source>
</evidence>
<accession>A0ABN0UMY4</accession>
<keyword evidence="2" id="KW-1133">Transmembrane helix</keyword>
<evidence type="ECO:0000313" key="3">
    <source>
        <dbReference type="EMBL" id="GAA0255921.1"/>
    </source>
</evidence>
<name>A0ABN0UMY4_9ACTN</name>
<organism evidence="3 4">
    <name type="scientific">Cryptosporangium japonicum</name>
    <dbReference type="NCBI Taxonomy" id="80872"/>
    <lineage>
        <taxon>Bacteria</taxon>
        <taxon>Bacillati</taxon>
        <taxon>Actinomycetota</taxon>
        <taxon>Actinomycetes</taxon>
        <taxon>Cryptosporangiales</taxon>
        <taxon>Cryptosporangiaceae</taxon>
        <taxon>Cryptosporangium</taxon>
    </lineage>
</organism>
<comment type="caution">
    <text evidence="3">The sequence shown here is derived from an EMBL/GenBank/DDBJ whole genome shotgun (WGS) entry which is preliminary data.</text>
</comment>
<keyword evidence="4" id="KW-1185">Reference proteome</keyword>
<evidence type="ECO:0000256" key="2">
    <source>
        <dbReference type="SAM" id="Phobius"/>
    </source>
</evidence>
<feature type="region of interest" description="Disordered" evidence="1">
    <location>
        <begin position="1"/>
        <end position="35"/>
    </location>
</feature>
<keyword evidence="2" id="KW-0472">Membrane</keyword>
<gene>
    <name evidence="3" type="ORF">GCM10009539_46420</name>
</gene>
<reference evidence="3 4" key="1">
    <citation type="journal article" date="2019" name="Int. J. Syst. Evol. Microbiol.">
        <title>The Global Catalogue of Microorganisms (GCM) 10K type strain sequencing project: providing services to taxonomists for standard genome sequencing and annotation.</title>
        <authorList>
            <consortium name="The Broad Institute Genomics Platform"/>
            <consortium name="The Broad Institute Genome Sequencing Center for Infectious Disease"/>
            <person name="Wu L."/>
            <person name="Ma J."/>
        </authorList>
    </citation>
    <scope>NUCLEOTIDE SEQUENCE [LARGE SCALE GENOMIC DNA]</scope>
    <source>
        <strain evidence="3 4">JCM 10425</strain>
    </source>
</reference>
<evidence type="ECO:0000313" key="4">
    <source>
        <dbReference type="Proteomes" id="UP001500967"/>
    </source>
</evidence>
<sequence>MSGREDRVAELFGGLRHDAGPSFSGAGPEAVAAAGRRRRRTRLVVLAAVVAVVTAGGVAVVGIDRPQTLRPVQPPTPSVASPAPSGPSPSGPSPSGQSPSGSSEPAASLTTTDWKNAVLDLPVYGVCSADRLRFTAGTAMFESGQWGRLKYRMLPDSEPEYGDVTNDGRPDAVVAFDCVGTGEGSRITEYQPAVAVYTANARGGPQLLGLVAQINPQSTGPRYWIEDGAIVVDHNEVNSADGVHTYRWDGSRFTES</sequence>
<feature type="compositionally biased region" description="Basic and acidic residues" evidence="1">
    <location>
        <begin position="1"/>
        <end position="19"/>
    </location>
</feature>
<dbReference type="Proteomes" id="UP001500967">
    <property type="component" value="Unassembled WGS sequence"/>
</dbReference>
<feature type="compositionally biased region" description="Low complexity" evidence="1">
    <location>
        <begin position="93"/>
        <end position="108"/>
    </location>
</feature>
<protein>
    <submittedName>
        <fullName evidence="3">Uncharacterized protein</fullName>
    </submittedName>
</protein>
<feature type="region of interest" description="Disordered" evidence="1">
    <location>
        <begin position="67"/>
        <end position="109"/>
    </location>
</feature>
<keyword evidence="2" id="KW-0812">Transmembrane</keyword>
<proteinExistence type="predicted"/>
<dbReference type="EMBL" id="BAAAGX010000017">
    <property type="protein sequence ID" value="GAA0255921.1"/>
    <property type="molecule type" value="Genomic_DNA"/>
</dbReference>